<keyword evidence="4 7" id="KW-0472">Membrane</keyword>
<reference evidence="9 10" key="1">
    <citation type="submission" date="2017-07" db="EMBL/GenBank/DDBJ databases">
        <title>Flavobacterium cyanobacteriorum sp. nov., isolated from cyanobacterial aggregates in a eutrophic lake.</title>
        <authorList>
            <person name="Cai H."/>
        </authorList>
    </citation>
    <scope>NUCLEOTIDE SEQUENCE [LARGE SCALE GENOMIC DNA]</scope>
    <source>
        <strain evidence="9 10">TH021</strain>
    </source>
</reference>
<feature type="transmembrane region" description="Helical" evidence="7">
    <location>
        <begin position="233"/>
        <end position="260"/>
    </location>
</feature>
<dbReference type="InterPro" id="IPR053935">
    <property type="entry name" value="VKGC_lumenal_dom"/>
</dbReference>
<dbReference type="PANTHER" id="PTHR12639:SF7">
    <property type="entry name" value="HTTM DOMAIN-CONTAINING PROTEIN"/>
    <property type="match status" value="1"/>
</dbReference>
<comment type="subcellular location">
    <subcellularLocation>
        <location evidence="1">Endomembrane system</location>
        <topology evidence="1">Multi-pass membrane protein</topology>
    </subcellularLocation>
</comment>
<sequence length="440" mass="51677">MRNRLYEHIDNSPLIIFRIFLGLLLACESFGSMLTGWLYDNLIKPEFTFSHIGMEWLQPLPGNWMYAYYAIMGTFGLMIMAGYKYRLGVAGFTLLWAGVYFMQKTSYNNHYYLLMLIGFIMFFLPAGRYYSVDVLQKPEKKEFTMPAWCSWVMIIQVTIVYLYATLAKFYPGWLDGTFTRILLSQSLHRSIAHWGNEPWFYLFIAYSGIIFDMLIVPLLLFRQTRTIALVSSLFFHLFNSFTLHIGIFPFFALSFVVFFYPPETIRRIFFKKKPVVTDHTPTCKGSAVFKYIFVPYLILQALLPLRHYIIKGDVLWTDEGHRLSWRMMLRFRDGVAHFRVVDKKTGRVLPYNPHNDLTPKQYNAMAPKSDMLWQMSRYIKKKFAAKGIDVAVYVDSRTSINAGPRRQLIDPTIDLASAPWNYFFHDDWVLLYDEEGNIIK</sequence>
<dbReference type="InterPro" id="IPR007782">
    <property type="entry name" value="VKG_COase"/>
</dbReference>
<accession>A0A255Z2H3</accession>
<keyword evidence="10" id="KW-1185">Reference proteome</keyword>
<feature type="transmembrane region" description="Helical" evidence="7">
    <location>
        <begin position="199"/>
        <end position="221"/>
    </location>
</feature>
<keyword evidence="6" id="KW-0456">Lyase</keyword>
<feature type="transmembrane region" description="Helical" evidence="7">
    <location>
        <begin position="12"/>
        <end position="39"/>
    </location>
</feature>
<feature type="transmembrane region" description="Helical" evidence="7">
    <location>
        <begin position="109"/>
        <end position="131"/>
    </location>
</feature>
<keyword evidence="3 7" id="KW-1133">Transmembrane helix</keyword>
<evidence type="ECO:0000256" key="1">
    <source>
        <dbReference type="ARBA" id="ARBA00004127"/>
    </source>
</evidence>
<dbReference type="Pfam" id="PF05090">
    <property type="entry name" value="HTTM"/>
    <property type="match status" value="1"/>
</dbReference>
<evidence type="ECO:0000313" key="9">
    <source>
        <dbReference type="EMBL" id="OYQ35114.1"/>
    </source>
</evidence>
<feature type="transmembrane region" description="Helical" evidence="7">
    <location>
        <begin position="143"/>
        <end position="164"/>
    </location>
</feature>
<evidence type="ECO:0000256" key="2">
    <source>
        <dbReference type="ARBA" id="ARBA00022692"/>
    </source>
</evidence>
<dbReference type="Proteomes" id="UP000216605">
    <property type="component" value="Unassembled WGS sequence"/>
</dbReference>
<evidence type="ECO:0000256" key="4">
    <source>
        <dbReference type="ARBA" id="ARBA00023136"/>
    </source>
</evidence>
<evidence type="ECO:0000256" key="3">
    <source>
        <dbReference type="ARBA" id="ARBA00022989"/>
    </source>
</evidence>
<dbReference type="SMART" id="SM00752">
    <property type="entry name" value="HTTM"/>
    <property type="match status" value="1"/>
</dbReference>
<protein>
    <recommendedName>
        <fullName evidence="8">HTTM-like domain-containing protein</fullName>
    </recommendedName>
</protein>
<comment type="caution">
    <text evidence="9">The sequence shown here is derived from an EMBL/GenBank/DDBJ whole genome shotgun (WGS) entry which is preliminary data.</text>
</comment>
<organism evidence="9 10">
    <name type="scientific">Flavobacterium cyanobacteriorum</name>
    <dbReference type="NCBI Taxonomy" id="2022802"/>
    <lineage>
        <taxon>Bacteria</taxon>
        <taxon>Pseudomonadati</taxon>
        <taxon>Bacteroidota</taxon>
        <taxon>Flavobacteriia</taxon>
        <taxon>Flavobacteriales</taxon>
        <taxon>Flavobacteriaceae</taxon>
        <taxon>Flavobacterium</taxon>
    </lineage>
</organism>
<feature type="domain" description="HTTM-like" evidence="8">
    <location>
        <begin position="6"/>
        <end position="264"/>
    </location>
</feature>
<proteinExistence type="predicted"/>
<keyword evidence="5" id="KW-1015">Disulfide bond</keyword>
<gene>
    <name evidence="9" type="ORF">CHU92_11075</name>
</gene>
<dbReference type="GO" id="GO:0019842">
    <property type="term" value="F:vitamin binding"/>
    <property type="evidence" value="ECO:0007669"/>
    <property type="project" value="TreeGrafter"/>
</dbReference>
<evidence type="ECO:0000256" key="7">
    <source>
        <dbReference type="SAM" id="Phobius"/>
    </source>
</evidence>
<dbReference type="PANTHER" id="PTHR12639">
    <property type="entry name" value="VITAMIN K-DEPENDENT GAMMA-CARBOXYLASE"/>
    <property type="match status" value="1"/>
</dbReference>
<dbReference type="AlphaFoldDB" id="A0A255Z2H3"/>
<keyword evidence="2 7" id="KW-0812">Transmembrane</keyword>
<evidence type="ECO:0000259" key="8">
    <source>
        <dbReference type="SMART" id="SM00752"/>
    </source>
</evidence>
<dbReference type="InterPro" id="IPR053934">
    <property type="entry name" value="HTTM_dom"/>
</dbReference>
<dbReference type="OrthoDB" id="341137at2"/>
<dbReference type="GO" id="GO:0008488">
    <property type="term" value="F:gamma-glutamyl carboxylase activity"/>
    <property type="evidence" value="ECO:0007669"/>
    <property type="project" value="InterPro"/>
</dbReference>
<feature type="transmembrane region" description="Helical" evidence="7">
    <location>
        <begin position="64"/>
        <end position="80"/>
    </location>
</feature>
<dbReference type="EMBL" id="NOXV01000286">
    <property type="protein sequence ID" value="OYQ35114.1"/>
    <property type="molecule type" value="Genomic_DNA"/>
</dbReference>
<dbReference type="RefSeq" id="WP_094415547.1">
    <property type="nucleotide sequence ID" value="NZ_NOXV01000286.1"/>
</dbReference>
<evidence type="ECO:0000256" key="5">
    <source>
        <dbReference type="ARBA" id="ARBA00023157"/>
    </source>
</evidence>
<dbReference type="GO" id="GO:0012505">
    <property type="term" value="C:endomembrane system"/>
    <property type="evidence" value="ECO:0007669"/>
    <property type="project" value="UniProtKB-SubCell"/>
</dbReference>
<evidence type="ECO:0000313" key="10">
    <source>
        <dbReference type="Proteomes" id="UP000216605"/>
    </source>
</evidence>
<dbReference type="InterPro" id="IPR011020">
    <property type="entry name" value="HTTM-like"/>
</dbReference>
<evidence type="ECO:0000256" key="6">
    <source>
        <dbReference type="ARBA" id="ARBA00023239"/>
    </source>
</evidence>
<name>A0A255Z2H3_9FLAO</name>
<dbReference type="Pfam" id="PF22777">
    <property type="entry name" value="VKGC_lumenal_dom"/>
    <property type="match status" value="1"/>
</dbReference>